<dbReference type="Gene3D" id="2.170.130.10">
    <property type="entry name" value="TonB-dependent receptor, plug domain"/>
    <property type="match status" value="1"/>
</dbReference>
<proteinExistence type="predicted"/>
<evidence type="ECO:0000313" key="2">
    <source>
        <dbReference type="EMBL" id="MFC4739016.1"/>
    </source>
</evidence>
<protein>
    <recommendedName>
        <fullName evidence="4">TonB-dependent receptor</fullName>
    </recommendedName>
</protein>
<name>A0ABV9P2Y6_9FLAO</name>
<accession>A0ABV9P2Y6</accession>
<organism evidence="2 3">
    <name type="scientific">Flavobacterium ponti</name>
    <dbReference type="NCBI Taxonomy" id="665133"/>
    <lineage>
        <taxon>Bacteria</taxon>
        <taxon>Pseudomonadati</taxon>
        <taxon>Bacteroidota</taxon>
        <taxon>Flavobacteriia</taxon>
        <taxon>Flavobacteriales</taxon>
        <taxon>Flavobacteriaceae</taxon>
        <taxon>Flavobacterium</taxon>
    </lineage>
</organism>
<dbReference type="Proteomes" id="UP001595885">
    <property type="component" value="Unassembled WGS sequence"/>
</dbReference>
<comment type="caution">
    <text evidence="2">The sequence shown here is derived from an EMBL/GenBank/DDBJ whole genome shotgun (WGS) entry which is preliminary data.</text>
</comment>
<keyword evidence="1" id="KW-0732">Signal</keyword>
<feature type="signal peptide" evidence="1">
    <location>
        <begin position="1"/>
        <end position="19"/>
    </location>
</feature>
<feature type="chain" id="PRO_5046713546" description="TonB-dependent receptor" evidence="1">
    <location>
        <begin position="20"/>
        <end position="568"/>
    </location>
</feature>
<evidence type="ECO:0008006" key="4">
    <source>
        <dbReference type="Google" id="ProtNLM"/>
    </source>
</evidence>
<evidence type="ECO:0000313" key="3">
    <source>
        <dbReference type="Proteomes" id="UP001595885"/>
    </source>
</evidence>
<dbReference type="InterPro" id="IPR037066">
    <property type="entry name" value="Plug_dom_sf"/>
</dbReference>
<sequence>MKKIILFALISICSANVWAQTNINLKAIKTFDSSIKESIYVHINNSTVLVGESIFYKLYCLNSSNQNFSSISKIAYVEIIDESGNSISKQKLLLKEGLAQGDVFIPTSINSGAYKLVGYTNWMVNYEKSNRFEADITIINPFQSKVVIPEFTSTINSKIDNLDIQIKLDKKKYNNREKVKLNINSRLKNINDGKYSLSVRRLNDSIEGKVVTTTEFLSNLKKTSIFNRSINNLPELRGETVSGKLIALDGISSINNKPISLSIPGKSFTFKIVNTNTNGEFIFILDELPSNTNTILQVIDDNRKAYKIELTHQLFDFSNLEFQPTKEISNELKKIIEKRSIANQIENAYFSIKKDTIKDQLINKAFYAPLEKTIFLDDYTRFSSLKETITEILPNTFFKEKDGIYTINLRDKVSNGVDSGYTLVMVDGLLIQNVKELFEYNTKNIDKVEYITEKYVYGPKIFNGIINFITKEFNYELKESGDYILKTQLQRPLTKKYYYNQDYSDPSKYERIPDYRYQLLWNPDLIIENEKTISFYTSDIKGQFEISIEGFTSDGKPISIKEYFEVVD</sequence>
<dbReference type="RefSeq" id="WP_379738314.1">
    <property type="nucleotide sequence ID" value="NZ_JBHSGW010000002.1"/>
</dbReference>
<reference evidence="3" key="1">
    <citation type="journal article" date="2019" name="Int. J. Syst. Evol. Microbiol.">
        <title>The Global Catalogue of Microorganisms (GCM) 10K type strain sequencing project: providing services to taxonomists for standard genome sequencing and annotation.</title>
        <authorList>
            <consortium name="The Broad Institute Genomics Platform"/>
            <consortium name="The Broad Institute Genome Sequencing Center for Infectious Disease"/>
            <person name="Wu L."/>
            <person name="Ma J."/>
        </authorList>
    </citation>
    <scope>NUCLEOTIDE SEQUENCE [LARGE SCALE GENOMIC DNA]</scope>
    <source>
        <strain evidence="3">CCUG 50349</strain>
    </source>
</reference>
<dbReference type="EMBL" id="JBHSGW010000002">
    <property type="protein sequence ID" value="MFC4739016.1"/>
    <property type="molecule type" value="Genomic_DNA"/>
</dbReference>
<evidence type="ECO:0000256" key="1">
    <source>
        <dbReference type="SAM" id="SignalP"/>
    </source>
</evidence>
<keyword evidence="3" id="KW-1185">Reference proteome</keyword>
<gene>
    <name evidence="2" type="ORF">ACFO3U_03325</name>
</gene>